<proteinExistence type="predicted"/>
<keyword evidence="2" id="KW-0808">Transferase</keyword>
<protein>
    <submittedName>
        <fullName evidence="2">GT83 family glycosyltransferase</fullName>
    </submittedName>
</protein>
<keyword evidence="1" id="KW-0812">Transmembrane</keyword>
<feature type="transmembrane region" description="Helical" evidence="1">
    <location>
        <begin position="397"/>
        <end position="416"/>
    </location>
</feature>
<reference evidence="2 3" key="1">
    <citation type="submission" date="2015-09" db="EMBL/GenBank/DDBJ databases">
        <title>Identification and resolution of microdiversity through metagenomic sequencing of parallel consortia.</title>
        <authorList>
            <person name="Nelson W.C."/>
            <person name="Romine M.F."/>
            <person name="Lindemann S.R."/>
        </authorList>
    </citation>
    <scope>NUCLEOTIDE SEQUENCE [LARGE SCALE GENOMIC DNA]</scope>
    <source>
        <strain evidence="2">HL-49</strain>
    </source>
</reference>
<feature type="transmembrane region" description="Helical" evidence="1">
    <location>
        <begin position="21"/>
        <end position="39"/>
    </location>
</feature>
<feature type="transmembrane region" description="Helical" evidence="1">
    <location>
        <begin position="165"/>
        <end position="198"/>
    </location>
</feature>
<keyword evidence="1" id="KW-1133">Transmembrane helix</keyword>
<dbReference type="Proteomes" id="UP000050421">
    <property type="component" value="Unassembled WGS sequence"/>
</dbReference>
<evidence type="ECO:0000313" key="2">
    <source>
        <dbReference type="EMBL" id="KPQ20002.1"/>
    </source>
</evidence>
<dbReference type="GO" id="GO:0016740">
    <property type="term" value="F:transferase activity"/>
    <property type="evidence" value="ECO:0007669"/>
    <property type="project" value="UniProtKB-KW"/>
</dbReference>
<keyword evidence="1" id="KW-0472">Membrane</keyword>
<organism evidence="2 3">
    <name type="scientific">Algoriphagus marincola HL-49</name>
    <dbReference type="NCBI Taxonomy" id="1305737"/>
    <lineage>
        <taxon>Bacteria</taxon>
        <taxon>Pseudomonadati</taxon>
        <taxon>Bacteroidota</taxon>
        <taxon>Cytophagia</taxon>
        <taxon>Cytophagales</taxon>
        <taxon>Cyclobacteriaceae</taxon>
        <taxon>Algoriphagus</taxon>
    </lineage>
</organism>
<feature type="transmembrane region" description="Helical" evidence="1">
    <location>
        <begin position="305"/>
        <end position="324"/>
    </location>
</feature>
<sequence>MKSPNFGSMHRNESAVFSRNWPSVVLWGGSIFLFGYWFFGFDGITFSDDVYYLLAGRDFWEGKMATNDYHFSSRWGAYIPAGLIVHWFGMNPHWASAISLLAYLITFLLLIRLQSGKEGKLVFSIWMLTQVYLLHFLTKVYPDALLVLCVAFVVFASTFRFQKPFLAALGIIIGFFVGMVTKETMVLLGTFPILILYFDWRSKKMNLSFLGYLIALGLSVILLYLAYFWWKFGDPFYRVSSINAGHYVSEFTYADKGWKSIWRRLSYLPITTFVERIYWPWIVFAIPGIWNALKTKKPIDLEFSLAFLSLLIGFWFMSSTLELYNPIYLNPRHLIVIVPIMAFLIGSGWKTWKTNPKMKWTIMSLMILGVTISVFQNDWKTAAFQGVLAVLLFLPKSSWQLAAFSLVLIGPAILAIQYQKGLKDYQNLIKSLNKELLSPENQTPILVNNFIYFSREVLIPEQGLTDKKLIPIESADSLIRTAPEEIRVFIYKYYQHAYPQEEEDIRPLGSLLEPSYQMQEGQVDGQIEIQVYRRRD</sequence>
<gene>
    <name evidence="2" type="ORF">HLUCCX10_00885</name>
</gene>
<feature type="transmembrane region" description="Helical" evidence="1">
    <location>
        <begin position="330"/>
        <end position="348"/>
    </location>
</feature>
<dbReference type="PATRIC" id="fig|1305737.6.peg.637"/>
<feature type="transmembrane region" description="Helical" evidence="1">
    <location>
        <begin position="277"/>
        <end position="293"/>
    </location>
</feature>
<feature type="transmembrane region" description="Helical" evidence="1">
    <location>
        <begin position="93"/>
        <end position="111"/>
    </location>
</feature>
<accession>A0A0N8KHK6</accession>
<name>A0A0N8KHK6_9BACT</name>
<feature type="transmembrane region" description="Helical" evidence="1">
    <location>
        <begin position="360"/>
        <end position="377"/>
    </location>
</feature>
<dbReference type="eggNOG" id="COG1807">
    <property type="taxonomic scope" value="Bacteria"/>
</dbReference>
<dbReference type="STRING" id="1305737.GCA_000526355_01295"/>
<feature type="transmembrane region" description="Helical" evidence="1">
    <location>
        <begin position="210"/>
        <end position="230"/>
    </location>
</feature>
<dbReference type="AlphaFoldDB" id="A0A0N8KHK6"/>
<feature type="transmembrane region" description="Helical" evidence="1">
    <location>
        <begin position="132"/>
        <end position="159"/>
    </location>
</feature>
<comment type="caution">
    <text evidence="2">The sequence shown here is derived from an EMBL/GenBank/DDBJ whole genome shotgun (WGS) entry which is preliminary data.</text>
</comment>
<evidence type="ECO:0000313" key="3">
    <source>
        <dbReference type="Proteomes" id="UP000050421"/>
    </source>
</evidence>
<evidence type="ECO:0000256" key="1">
    <source>
        <dbReference type="SAM" id="Phobius"/>
    </source>
</evidence>
<dbReference type="EMBL" id="LJXT01000003">
    <property type="protein sequence ID" value="KPQ20002.1"/>
    <property type="molecule type" value="Genomic_DNA"/>
</dbReference>